<keyword evidence="2" id="KW-1185">Reference proteome</keyword>
<reference evidence="1 2" key="1">
    <citation type="journal article" date="2022" name="Mar. Drugs">
        <title>Bioassay-Guided Fractionation Leads to the Detection of Cholic Acid Generated by the Rare Thalassomonas sp.</title>
        <authorList>
            <person name="Pheiffer F."/>
            <person name="Schneider Y.K."/>
            <person name="Hansen E.H."/>
            <person name="Andersen J.H."/>
            <person name="Isaksson J."/>
            <person name="Busche T."/>
            <person name="R C."/>
            <person name="Kalinowski J."/>
            <person name="Zyl L.V."/>
            <person name="Trindade M."/>
        </authorList>
    </citation>
    <scope>NUCLEOTIDE SEQUENCE [LARGE SCALE GENOMIC DNA]</scope>
    <source>
        <strain evidence="1 2">A5K-61T</strain>
    </source>
</reference>
<gene>
    <name evidence="1" type="ORF">H3N35_19270</name>
</gene>
<protein>
    <submittedName>
        <fullName evidence="1">Uncharacterized protein</fullName>
    </submittedName>
</protein>
<evidence type="ECO:0000313" key="1">
    <source>
        <dbReference type="EMBL" id="WDE10397.1"/>
    </source>
</evidence>
<sequence length="93" mass="10544">MNESSIYAKLEVFREQFIAGELKPCIDVKLKLGEHLFTQNVWVEPHEKGELVVIMLGSEKCLNSNKYCLGLTTAKDGSVEYLTNEQLWDIGIP</sequence>
<name>A0ABY7V9V2_9GAMM</name>
<dbReference type="EMBL" id="CP059693">
    <property type="protein sequence ID" value="WDE10397.1"/>
    <property type="molecule type" value="Genomic_DNA"/>
</dbReference>
<evidence type="ECO:0000313" key="2">
    <source>
        <dbReference type="Proteomes" id="UP001215231"/>
    </source>
</evidence>
<dbReference type="Proteomes" id="UP001215231">
    <property type="component" value="Chromosome"/>
</dbReference>
<organism evidence="1 2">
    <name type="scientific">Thalassomonas haliotis</name>
    <dbReference type="NCBI Taxonomy" id="485448"/>
    <lineage>
        <taxon>Bacteria</taxon>
        <taxon>Pseudomonadati</taxon>
        <taxon>Pseudomonadota</taxon>
        <taxon>Gammaproteobacteria</taxon>
        <taxon>Alteromonadales</taxon>
        <taxon>Colwelliaceae</taxon>
        <taxon>Thalassomonas</taxon>
    </lineage>
</organism>
<accession>A0ABY7V9V2</accession>
<dbReference type="RefSeq" id="WP_274050434.1">
    <property type="nucleotide sequence ID" value="NZ_CP059693.1"/>
</dbReference>
<proteinExistence type="predicted"/>